<evidence type="ECO:0000256" key="11">
    <source>
        <dbReference type="ARBA" id="ARBA00048679"/>
    </source>
</evidence>
<dbReference type="InterPro" id="IPR020635">
    <property type="entry name" value="Tyr_kinase_cat_dom"/>
</dbReference>
<dbReference type="InterPro" id="IPR000719">
    <property type="entry name" value="Prot_kinase_dom"/>
</dbReference>
<dbReference type="InterPro" id="IPR001480">
    <property type="entry name" value="Bulb-type_lectin_dom"/>
</dbReference>
<dbReference type="Pfam" id="PF00954">
    <property type="entry name" value="S_locus_glycop"/>
    <property type="match status" value="1"/>
</dbReference>
<evidence type="ECO:0000256" key="14">
    <source>
        <dbReference type="SAM" id="Phobius"/>
    </source>
</evidence>
<evidence type="ECO:0000256" key="4">
    <source>
        <dbReference type="ARBA" id="ARBA00022729"/>
    </source>
</evidence>
<evidence type="ECO:0000313" key="19">
    <source>
        <dbReference type="EMBL" id="OMO64962.1"/>
    </source>
</evidence>
<dbReference type="Pfam" id="PF01453">
    <property type="entry name" value="B_lectin"/>
    <property type="match status" value="1"/>
</dbReference>
<dbReference type="SMART" id="SM00108">
    <property type="entry name" value="B_lectin"/>
    <property type="match status" value="1"/>
</dbReference>
<dbReference type="InterPro" id="IPR000858">
    <property type="entry name" value="S_locus_glycoprot_dom"/>
</dbReference>
<feature type="region of interest" description="Disordered" evidence="13">
    <location>
        <begin position="619"/>
        <end position="644"/>
    </location>
</feature>
<feature type="signal peptide" evidence="15">
    <location>
        <begin position="1"/>
        <end position="22"/>
    </location>
</feature>
<dbReference type="GO" id="GO:0016020">
    <property type="term" value="C:membrane"/>
    <property type="evidence" value="ECO:0007669"/>
    <property type="project" value="UniProtKB-SubCell"/>
</dbReference>
<evidence type="ECO:0000256" key="15">
    <source>
        <dbReference type="SAM" id="SignalP"/>
    </source>
</evidence>
<dbReference type="GO" id="GO:0048544">
    <property type="term" value="P:recognition of pollen"/>
    <property type="evidence" value="ECO:0007669"/>
    <property type="project" value="InterPro"/>
</dbReference>
<dbReference type="OrthoDB" id="1933550at2759"/>
<evidence type="ECO:0000313" key="20">
    <source>
        <dbReference type="Proteomes" id="UP000187203"/>
    </source>
</evidence>
<dbReference type="EC" id="2.7.11.1" evidence="1"/>
<feature type="binding site" evidence="12">
    <location>
        <position position="540"/>
    </location>
    <ligand>
        <name>ATP</name>
        <dbReference type="ChEBI" id="CHEBI:30616"/>
    </ligand>
</feature>
<accession>A0A1R3H3P6</accession>
<evidence type="ECO:0000256" key="2">
    <source>
        <dbReference type="ARBA" id="ARBA00022527"/>
    </source>
</evidence>
<keyword evidence="3" id="KW-0808">Transferase</keyword>
<dbReference type="SUPFAM" id="SSF56112">
    <property type="entry name" value="Protein kinase-like (PK-like)"/>
    <property type="match status" value="1"/>
</dbReference>
<evidence type="ECO:0000256" key="5">
    <source>
        <dbReference type="ARBA" id="ARBA00022741"/>
    </source>
</evidence>
<comment type="catalytic activity">
    <reaction evidence="10">
        <text>L-threonyl-[protein] + ATP = O-phospho-L-threonyl-[protein] + ADP + H(+)</text>
        <dbReference type="Rhea" id="RHEA:46608"/>
        <dbReference type="Rhea" id="RHEA-COMP:11060"/>
        <dbReference type="Rhea" id="RHEA-COMP:11605"/>
        <dbReference type="ChEBI" id="CHEBI:15378"/>
        <dbReference type="ChEBI" id="CHEBI:30013"/>
        <dbReference type="ChEBI" id="CHEBI:30616"/>
        <dbReference type="ChEBI" id="CHEBI:61977"/>
        <dbReference type="ChEBI" id="CHEBI:456216"/>
        <dbReference type="EC" id="2.7.11.1"/>
    </reaction>
</comment>
<dbReference type="PROSITE" id="PS50948">
    <property type="entry name" value="PAN"/>
    <property type="match status" value="1"/>
</dbReference>
<evidence type="ECO:0000256" key="9">
    <source>
        <dbReference type="ARBA" id="ARBA00023180"/>
    </source>
</evidence>
<keyword evidence="20" id="KW-1185">Reference proteome</keyword>
<dbReference type="SUPFAM" id="SSF51110">
    <property type="entry name" value="alpha-D-mannose-specific plant lectins"/>
    <property type="match status" value="1"/>
</dbReference>
<evidence type="ECO:0000256" key="8">
    <source>
        <dbReference type="ARBA" id="ARBA00023157"/>
    </source>
</evidence>
<dbReference type="InterPro" id="IPR017441">
    <property type="entry name" value="Protein_kinase_ATP_BS"/>
</dbReference>
<dbReference type="GO" id="GO:0004674">
    <property type="term" value="F:protein serine/threonine kinase activity"/>
    <property type="evidence" value="ECO:0007669"/>
    <property type="project" value="UniProtKB-KW"/>
</dbReference>
<reference evidence="20" key="1">
    <citation type="submission" date="2013-09" db="EMBL/GenBank/DDBJ databases">
        <title>Corchorus olitorius genome sequencing.</title>
        <authorList>
            <person name="Alam M."/>
            <person name="Haque M.S."/>
            <person name="Islam M.S."/>
            <person name="Emdad E.M."/>
            <person name="Islam M.M."/>
            <person name="Ahmed B."/>
            <person name="Halim A."/>
            <person name="Hossen Q.M.M."/>
            <person name="Hossain M.Z."/>
            <person name="Ahmed R."/>
            <person name="Khan M.M."/>
            <person name="Islam R."/>
            <person name="Rashid M.M."/>
            <person name="Khan S.A."/>
            <person name="Rahman M.S."/>
            <person name="Alam M."/>
            <person name="Yahiya A.S."/>
            <person name="Khan M.S."/>
            <person name="Azam M.S."/>
            <person name="Haque T."/>
            <person name="Lashkar M.Z.H."/>
            <person name="Akhand A.I."/>
            <person name="Morshed G."/>
            <person name="Roy S."/>
            <person name="Uddin K.S."/>
            <person name="Rabeya T."/>
            <person name="Hossain A.S."/>
            <person name="Chowdhury A."/>
            <person name="Snigdha A.R."/>
            <person name="Mortoza M.S."/>
            <person name="Matin S.A."/>
            <person name="Hoque S.M.E."/>
            <person name="Islam M.K."/>
            <person name="Roy D.K."/>
            <person name="Haider R."/>
            <person name="Moosa M.M."/>
            <person name="Elias S.M."/>
            <person name="Hasan A.M."/>
            <person name="Jahan S."/>
            <person name="Shafiuddin M."/>
            <person name="Mahmood N."/>
            <person name="Shommy N.S."/>
        </authorList>
    </citation>
    <scope>NUCLEOTIDE SEQUENCE [LARGE SCALE GENOMIC DNA]</scope>
    <source>
        <strain evidence="20">cv. O-4</strain>
    </source>
</reference>
<feature type="domain" description="Protein kinase" evidence="16">
    <location>
        <begin position="513"/>
        <end position="644"/>
    </location>
</feature>
<evidence type="ECO:0000256" key="6">
    <source>
        <dbReference type="ARBA" id="ARBA00022777"/>
    </source>
</evidence>
<dbReference type="Proteomes" id="UP000187203">
    <property type="component" value="Unassembled WGS sequence"/>
</dbReference>
<evidence type="ECO:0000256" key="3">
    <source>
        <dbReference type="ARBA" id="ARBA00022679"/>
    </source>
</evidence>
<dbReference type="EMBL" id="AWUE01020865">
    <property type="protein sequence ID" value="OMO64962.1"/>
    <property type="molecule type" value="Genomic_DNA"/>
</dbReference>
<dbReference type="Pfam" id="PF07714">
    <property type="entry name" value="PK_Tyr_Ser-Thr"/>
    <property type="match status" value="1"/>
</dbReference>
<gene>
    <name evidence="19" type="ORF">COLO4_31659</name>
</gene>
<organism evidence="19 20">
    <name type="scientific">Corchorus olitorius</name>
    <dbReference type="NCBI Taxonomy" id="93759"/>
    <lineage>
        <taxon>Eukaryota</taxon>
        <taxon>Viridiplantae</taxon>
        <taxon>Streptophyta</taxon>
        <taxon>Embryophyta</taxon>
        <taxon>Tracheophyta</taxon>
        <taxon>Spermatophyta</taxon>
        <taxon>Magnoliopsida</taxon>
        <taxon>eudicotyledons</taxon>
        <taxon>Gunneridae</taxon>
        <taxon>Pentapetalae</taxon>
        <taxon>rosids</taxon>
        <taxon>malvids</taxon>
        <taxon>Malvales</taxon>
        <taxon>Malvaceae</taxon>
        <taxon>Grewioideae</taxon>
        <taxon>Apeibeae</taxon>
        <taxon>Corchorus</taxon>
    </lineage>
</organism>
<dbReference type="AlphaFoldDB" id="A0A1R3H3P6"/>
<dbReference type="SMART" id="SM00473">
    <property type="entry name" value="PAN_AP"/>
    <property type="match status" value="1"/>
</dbReference>
<keyword evidence="14" id="KW-0472">Membrane</keyword>
<evidence type="ECO:0000256" key="7">
    <source>
        <dbReference type="ARBA" id="ARBA00022840"/>
    </source>
</evidence>
<keyword evidence="8" id="KW-1015">Disulfide bond</keyword>
<feature type="domain" description="Apple" evidence="18">
    <location>
        <begin position="343"/>
        <end position="425"/>
    </location>
</feature>
<keyword evidence="2" id="KW-0723">Serine/threonine-protein kinase</keyword>
<name>A0A1R3H3P6_9ROSI</name>
<dbReference type="InterPro" id="IPR003609">
    <property type="entry name" value="Pan_app"/>
</dbReference>
<protein>
    <recommendedName>
        <fullName evidence="1">non-specific serine/threonine protein kinase</fullName>
        <ecNumber evidence="1">2.7.11.1</ecNumber>
    </recommendedName>
</protein>
<dbReference type="FunFam" id="3.30.200.20:FF:000195">
    <property type="entry name" value="G-type lectin S-receptor-like serine/threonine-protein kinase"/>
    <property type="match status" value="1"/>
</dbReference>
<feature type="domain" description="Bulb-type lectin" evidence="17">
    <location>
        <begin position="23"/>
        <end position="146"/>
    </location>
</feature>
<dbReference type="STRING" id="93759.A0A1R3H3P6"/>
<keyword evidence="5 12" id="KW-0547">Nucleotide-binding</keyword>
<keyword evidence="7 12" id="KW-0067">ATP-binding</keyword>
<dbReference type="GO" id="GO:0004713">
    <property type="term" value="F:protein tyrosine kinase activity"/>
    <property type="evidence" value="ECO:0007669"/>
    <property type="project" value="InterPro"/>
</dbReference>
<comment type="caution">
    <text evidence="19">The sequence shown here is derived from an EMBL/GenBank/DDBJ whole genome shotgun (WGS) entry which is preliminary data.</text>
</comment>
<keyword evidence="14" id="KW-0812">Transmembrane</keyword>
<evidence type="ECO:0000259" key="17">
    <source>
        <dbReference type="PROSITE" id="PS50927"/>
    </source>
</evidence>
<keyword evidence="14" id="KW-1133">Transmembrane helix</keyword>
<evidence type="ECO:0000256" key="10">
    <source>
        <dbReference type="ARBA" id="ARBA00047899"/>
    </source>
</evidence>
<keyword evidence="4 15" id="KW-0732">Signal</keyword>
<keyword evidence="6" id="KW-0418">Kinase</keyword>
<dbReference type="PANTHER" id="PTHR32444:SF63">
    <property type="entry name" value="G-TYPE LECTIN S-RECEPTOR-LIKE SERINE_THREONINE-PROTEIN KINASE RKS1"/>
    <property type="match status" value="1"/>
</dbReference>
<dbReference type="PROSITE" id="PS50011">
    <property type="entry name" value="PROTEIN_KINASE_DOM"/>
    <property type="match status" value="1"/>
</dbReference>
<sequence length="644" mass="71602">MNPKWFLIKTLPFFFLFQFSFSSDSITPQSSIKDGDVVISTGKTFALGFFSPTNSKLRYVGVWYYQVPEQTVVWVANRESPINNTSGVLSIDSGGNLVLHGQNQTDPVWSSNTSVPHSTSSFARLYDSGNLVLLQDDDSPLWQSFDYPTNNLVPFMPLGLNQSSGLNRFLTSWKSESDPGVGDYSLRIDPSGFPQLIFYRGSVIIWRAGSWTGLGWSGMPEMSQDTIFNNSFVNNDEEITFRVTYMNNASMVLGRVAVNETGFMQRYAWNPQEQRWILARSAPAEDCDKYRFCGPNSNCNKIQSYSQQFQCYCLPGFEPKSPQNWNLQDGSDGCIQKPNASICQSGEGFVMLEHVKVPDTAAASVDMSLGLKQCEEKCLGNCSCRGYANAYSGNNGGTGCLTWYGDMVDIRTFTDAGQDFYVRVDAADLARYRKKGSLNKKLLVAIVIVSFAVLFSMAASAFWFSRKIRRVRKSSLSLSLTANSMHFEESLDERNAELPLFDFGTIAEATNNFSTDNKLGQGGFGLVYKGSLKGKAVAIKRLSKSSGQGIEEFKNEITLIAKLQHRNLVRVLGCCVEKEEKMLIYEYLPNKSLDSFIFGKETSLPTPKQPAFIIRKTNQADETGSTSEGTASINEVTITIPQGR</sequence>
<dbReference type="InterPro" id="IPR036426">
    <property type="entry name" value="Bulb-type_lectin_dom_sf"/>
</dbReference>
<dbReference type="InterPro" id="IPR011009">
    <property type="entry name" value="Kinase-like_dom_sf"/>
</dbReference>
<dbReference type="CDD" id="cd00028">
    <property type="entry name" value="B_lectin"/>
    <property type="match status" value="1"/>
</dbReference>
<evidence type="ECO:0000256" key="12">
    <source>
        <dbReference type="PROSITE-ProRule" id="PRU10141"/>
    </source>
</evidence>
<feature type="transmembrane region" description="Helical" evidence="14">
    <location>
        <begin position="442"/>
        <end position="464"/>
    </location>
</feature>
<comment type="catalytic activity">
    <reaction evidence="11">
        <text>L-seryl-[protein] + ATP = O-phospho-L-seryl-[protein] + ADP + H(+)</text>
        <dbReference type="Rhea" id="RHEA:17989"/>
        <dbReference type="Rhea" id="RHEA-COMP:9863"/>
        <dbReference type="Rhea" id="RHEA-COMP:11604"/>
        <dbReference type="ChEBI" id="CHEBI:15378"/>
        <dbReference type="ChEBI" id="CHEBI:29999"/>
        <dbReference type="ChEBI" id="CHEBI:30616"/>
        <dbReference type="ChEBI" id="CHEBI:83421"/>
        <dbReference type="ChEBI" id="CHEBI:456216"/>
        <dbReference type="EC" id="2.7.11.1"/>
    </reaction>
</comment>
<dbReference type="FunFam" id="2.90.10.10:FF:000005">
    <property type="entry name" value="G-type lectin S-receptor-like serine/threonine-protein kinase"/>
    <property type="match status" value="1"/>
</dbReference>
<proteinExistence type="predicted"/>
<dbReference type="Gene3D" id="3.30.200.20">
    <property type="entry name" value="Phosphorylase Kinase, domain 1"/>
    <property type="match status" value="1"/>
</dbReference>
<evidence type="ECO:0000256" key="1">
    <source>
        <dbReference type="ARBA" id="ARBA00012513"/>
    </source>
</evidence>
<dbReference type="PANTHER" id="PTHR32444">
    <property type="entry name" value="BULB-TYPE LECTIN DOMAIN-CONTAINING PROTEIN"/>
    <property type="match status" value="1"/>
</dbReference>
<dbReference type="InterPro" id="IPR001245">
    <property type="entry name" value="Ser-Thr/Tyr_kinase_cat_dom"/>
</dbReference>
<dbReference type="CDD" id="cd01098">
    <property type="entry name" value="PAN_AP_plant"/>
    <property type="match status" value="1"/>
</dbReference>
<dbReference type="GO" id="GO:0005524">
    <property type="term" value="F:ATP binding"/>
    <property type="evidence" value="ECO:0007669"/>
    <property type="project" value="UniProtKB-UniRule"/>
</dbReference>
<dbReference type="PROSITE" id="PS50927">
    <property type="entry name" value="BULB_LECTIN"/>
    <property type="match status" value="1"/>
</dbReference>
<evidence type="ECO:0000259" key="18">
    <source>
        <dbReference type="PROSITE" id="PS50948"/>
    </source>
</evidence>
<dbReference type="Pfam" id="PF08276">
    <property type="entry name" value="PAN_2"/>
    <property type="match status" value="1"/>
</dbReference>
<dbReference type="PROSITE" id="PS00107">
    <property type="entry name" value="PROTEIN_KINASE_ATP"/>
    <property type="match status" value="1"/>
</dbReference>
<feature type="chain" id="PRO_5012390412" description="non-specific serine/threonine protein kinase" evidence="15">
    <location>
        <begin position="23"/>
        <end position="644"/>
    </location>
</feature>
<dbReference type="SMART" id="SM00219">
    <property type="entry name" value="TyrKc"/>
    <property type="match status" value="1"/>
</dbReference>
<dbReference type="Gene3D" id="2.90.10.10">
    <property type="entry name" value="Bulb-type lectin domain"/>
    <property type="match status" value="1"/>
</dbReference>
<evidence type="ECO:0000259" key="16">
    <source>
        <dbReference type="PROSITE" id="PS50011"/>
    </source>
</evidence>
<evidence type="ECO:0000256" key="13">
    <source>
        <dbReference type="SAM" id="MobiDB-lite"/>
    </source>
</evidence>
<keyword evidence="9" id="KW-0325">Glycoprotein</keyword>